<dbReference type="Proteomes" id="UP000017973">
    <property type="component" value="Unassembled WGS sequence"/>
</dbReference>
<name>V6M1Z5_9BACL</name>
<dbReference type="AlphaFoldDB" id="V6M1Z5"/>
<dbReference type="EMBL" id="AYJU01000017">
    <property type="protein sequence ID" value="EST52629.1"/>
    <property type="molecule type" value="Genomic_DNA"/>
</dbReference>
<dbReference type="HOGENOM" id="CLU_216733_0_0_9"/>
<protein>
    <submittedName>
        <fullName evidence="2">Uncharacterized protein</fullName>
    </submittedName>
</protein>
<feature type="compositionally biased region" description="Basic and acidic residues" evidence="1">
    <location>
        <begin position="1"/>
        <end position="32"/>
    </location>
</feature>
<reference evidence="2 3" key="1">
    <citation type="journal article" date="2014" name="Genome Announc.">
        <title>Draft Genome Sequence of Brevibacillus panacihumi Strain W25, a Halotolerant Hydrocarbon-Degrading Bacterium.</title>
        <authorList>
            <person name="Wang X."/>
            <person name="Jin D."/>
            <person name="Zhou L."/>
            <person name="Wu L."/>
            <person name="An W."/>
            <person name="Chen Y."/>
            <person name="Zhao L."/>
        </authorList>
    </citation>
    <scope>NUCLEOTIDE SEQUENCE [LARGE SCALE GENOMIC DNA]</scope>
    <source>
        <strain evidence="2 3">W25</strain>
    </source>
</reference>
<comment type="caution">
    <text evidence="2">The sequence shown here is derived from an EMBL/GenBank/DDBJ whole genome shotgun (WGS) entry which is preliminary data.</text>
</comment>
<dbReference type="PATRIC" id="fig|1408254.3.peg.3306"/>
<dbReference type="RefSeq" id="WP_023557228.1">
    <property type="nucleotide sequence ID" value="NZ_KI629785.1"/>
</dbReference>
<evidence type="ECO:0000256" key="1">
    <source>
        <dbReference type="SAM" id="MobiDB-lite"/>
    </source>
</evidence>
<sequence>MAEKQPSKQKLEASKAQSEADRTGAGVERAREMQSAADQSDIIKHGQ</sequence>
<feature type="region of interest" description="Disordered" evidence="1">
    <location>
        <begin position="1"/>
        <end position="47"/>
    </location>
</feature>
<organism evidence="2 3">
    <name type="scientific">Brevibacillus panacihumi W25</name>
    <dbReference type="NCBI Taxonomy" id="1408254"/>
    <lineage>
        <taxon>Bacteria</taxon>
        <taxon>Bacillati</taxon>
        <taxon>Bacillota</taxon>
        <taxon>Bacilli</taxon>
        <taxon>Bacillales</taxon>
        <taxon>Paenibacillaceae</taxon>
        <taxon>Brevibacillus</taxon>
    </lineage>
</organism>
<evidence type="ECO:0000313" key="2">
    <source>
        <dbReference type="EMBL" id="EST52629.1"/>
    </source>
</evidence>
<accession>V6M1Z5</accession>
<gene>
    <name evidence="2" type="ORF">T458_16810</name>
</gene>
<keyword evidence="3" id="KW-1185">Reference proteome</keyword>
<proteinExistence type="predicted"/>
<evidence type="ECO:0000313" key="3">
    <source>
        <dbReference type="Proteomes" id="UP000017973"/>
    </source>
</evidence>